<gene>
    <name evidence="2" type="ORF">FDA94_01670</name>
</gene>
<name>A0A4U3MT43_9ACTN</name>
<evidence type="ECO:0000256" key="1">
    <source>
        <dbReference type="SAM" id="MobiDB-lite"/>
    </source>
</evidence>
<dbReference type="AlphaFoldDB" id="A0A4U3MT43"/>
<accession>A0A4U3MT43</accession>
<comment type="caution">
    <text evidence="2">The sequence shown here is derived from an EMBL/GenBank/DDBJ whole genome shotgun (WGS) entry which is preliminary data.</text>
</comment>
<evidence type="ECO:0000313" key="2">
    <source>
        <dbReference type="EMBL" id="TKK91747.1"/>
    </source>
</evidence>
<dbReference type="OrthoDB" id="4337906at2"/>
<sequence length="64" mass="7188">MRRRRRARRSSSSSWSTRGGWAPSAPPRLRDVVNAFAALDVARMWSDGSVAAVDGSQIETWIRE</sequence>
<evidence type="ECO:0000313" key="3">
    <source>
        <dbReference type="Proteomes" id="UP000308705"/>
    </source>
</evidence>
<dbReference type="EMBL" id="SZQA01000001">
    <property type="protein sequence ID" value="TKK91747.1"/>
    <property type="molecule type" value="Genomic_DNA"/>
</dbReference>
<organism evidence="2 3">
    <name type="scientific">Herbidospora galbida</name>
    <dbReference type="NCBI Taxonomy" id="2575442"/>
    <lineage>
        <taxon>Bacteria</taxon>
        <taxon>Bacillati</taxon>
        <taxon>Actinomycetota</taxon>
        <taxon>Actinomycetes</taxon>
        <taxon>Streptosporangiales</taxon>
        <taxon>Streptosporangiaceae</taxon>
        <taxon>Herbidospora</taxon>
    </lineage>
</organism>
<dbReference type="Proteomes" id="UP000308705">
    <property type="component" value="Unassembled WGS sequence"/>
</dbReference>
<reference evidence="2 3" key="1">
    <citation type="submission" date="2019-04" db="EMBL/GenBank/DDBJ databases">
        <title>Herbidospora sp. NEAU-GS14.nov., a novel actinomycete isolated from soil.</title>
        <authorList>
            <person name="Han L."/>
        </authorList>
    </citation>
    <scope>NUCLEOTIDE SEQUENCE [LARGE SCALE GENOMIC DNA]</scope>
    <source>
        <strain evidence="2 3">NEAU-GS14</strain>
    </source>
</reference>
<keyword evidence="3" id="KW-1185">Reference proteome</keyword>
<feature type="region of interest" description="Disordered" evidence="1">
    <location>
        <begin position="1"/>
        <end position="25"/>
    </location>
</feature>
<protein>
    <submittedName>
        <fullName evidence="2">Uncharacterized protein</fullName>
    </submittedName>
</protein>
<proteinExistence type="predicted"/>